<dbReference type="Proteomes" id="UP000639338">
    <property type="component" value="Unassembled WGS sequence"/>
</dbReference>
<comment type="caution">
    <text evidence="4">The sequence shown here is derived from an EMBL/GenBank/DDBJ whole genome shotgun (WGS) entry which is preliminary data.</text>
</comment>
<sequence length="387" mass="42759">MGFIIGEINGVFNESLRDDSALDIYQHQDRQARFFPLFSVVRFKNSECSGNSGNTFRGTCFTKNECAKYGGISSGSCANKLGVCCTFRKECGTTSNVNNTYFVNPGFYSSYEGGERCVITINKCNSNICQLRIDFLELSLSQPNGSGVCDYDFLLISGGSTSVPRICGDNSKQHVYVEFFENNPITISINTNAEYKFGRKWNLRIRQIACDSPWRAPTGCLQYYNTTSGSVTSFNYGTTTNPRASILPPLVGTRQLQNLNYGVCIRMALGYCTIEWSQSETNSFSISGDSSVVDYTPGIDYSSSGVDCDHNYVIIPNPSINGSRETTDRYCGNGFSTKTSKSKPFVLYIVTNTDPRANGPSTDPNAPSPDLENRGFILNYRQILCDL</sequence>
<dbReference type="InterPro" id="IPR058698">
    <property type="entry name" value="CUB_metazoa"/>
</dbReference>
<dbReference type="PANTHER" id="PTHR33236">
    <property type="entry name" value="INTRAFLAGELLAR TRANSPORT PROTEIN 122 FAMILY PROTEIN-RELATED"/>
    <property type="match status" value="1"/>
</dbReference>
<dbReference type="OrthoDB" id="6337346at2759"/>
<dbReference type="PANTHER" id="PTHR33236:SF5">
    <property type="entry name" value="CUB DOMAIN-CONTAINING PROTEIN"/>
    <property type="match status" value="1"/>
</dbReference>
<dbReference type="SUPFAM" id="SSF49854">
    <property type="entry name" value="Spermadhesin, CUB domain"/>
    <property type="match status" value="1"/>
</dbReference>
<evidence type="ECO:0000313" key="5">
    <source>
        <dbReference type="Proteomes" id="UP000639338"/>
    </source>
</evidence>
<feature type="domain" description="CUB" evidence="3">
    <location>
        <begin position="91"/>
        <end position="208"/>
    </location>
</feature>
<comment type="caution">
    <text evidence="2">Lacks conserved residue(s) required for the propagation of feature annotation.</text>
</comment>
<keyword evidence="1" id="KW-1015">Disulfide bond</keyword>
<accession>A0A834XL77</accession>
<gene>
    <name evidence="4" type="ORF">HCN44_007227</name>
</gene>
<reference evidence="4 5" key="1">
    <citation type="submission" date="2020-08" db="EMBL/GenBank/DDBJ databases">
        <title>Aphidius gifuensis genome sequencing and assembly.</title>
        <authorList>
            <person name="Du Z."/>
        </authorList>
    </citation>
    <scope>NUCLEOTIDE SEQUENCE [LARGE SCALE GENOMIC DNA]</scope>
    <source>
        <strain evidence="4">YNYX2018</strain>
        <tissue evidence="4">Adults</tissue>
    </source>
</reference>
<proteinExistence type="predicted"/>
<dbReference type="Gene3D" id="2.60.120.290">
    <property type="entry name" value="Spermadhesin, CUB domain"/>
    <property type="match status" value="1"/>
</dbReference>
<keyword evidence="5" id="KW-1185">Reference proteome</keyword>
<dbReference type="InterPro" id="IPR000859">
    <property type="entry name" value="CUB_dom"/>
</dbReference>
<protein>
    <recommendedName>
        <fullName evidence="3">CUB domain-containing protein</fullName>
    </recommendedName>
</protein>
<dbReference type="PROSITE" id="PS01180">
    <property type="entry name" value="CUB"/>
    <property type="match status" value="2"/>
</dbReference>
<dbReference type="InterPro" id="IPR035914">
    <property type="entry name" value="Sperma_CUB_dom_sf"/>
</dbReference>
<evidence type="ECO:0000313" key="4">
    <source>
        <dbReference type="EMBL" id="KAF7988917.1"/>
    </source>
</evidence>
<evidence type="ECO:0000256" key="2">
    <source>
        <dbReference type="PROSITE-ProRule" id="PRU00059"/>
    </source>
</evidence>
<dbReference type="EMBL" id="JACMRX010000005">
    <property type="protein sequence ID" value="KAF7988917.1"/>
    <property type="molecule type" value="Genomic_DNA"/>
</dbReference>
<feature type="domain" description="CUB" evidence="3">
    <location>
        <begin position="220"/>
        <end position="383"/>
    </location>
</feature>
<evidence type="ECO:0000256" key="1">
    <source>
        <dbReference type="ARBA" id="ARBA00023157"/>
    </source>
</evidence>
<evidence type="ECO:0000259" key="3">
    <source>
        <dbReference type="PROSITE" id="PS01180"/>
    </source>
</evidence>
<organism evidence="4 5">
    <name type="scientific">Aphidius gifuensis</name>
    <name type="common">Parasitoid wasp</name>
    <dbReference type="NCBI Taxonomy" id="684658"/>
    <lineage>
        <taxon>Eukaryota</taxon>
        <taxon>Metazoa</taxon>
        <taxon>Ecdysozoa</taxon>
        <taxon>Arthropoda</taxon>
        <taxon>Hexapoda</taxon>
        <taxon>Insecta</taxon>
        <taxon>Pterygota</taxon>
        <taxon>Neoptera</taxon>
        <taxon>Endopterygota</taxon>
        <taxon>Hymenoptera</taxon>
        <taxon>Apocrita</taxon>
        <taxon>Ichneumonoidea</taxon>
        <taxon>Braconidae</taxon>
        <taxon>Aphidiinae</taxon>
        <taxon>Aphidius</taxon>
    </lineage>
</organism>
<dbReference type="AlphaFoldDB" id="A0A834XL77"/>
<name>A0A834XL77_APHGI</name>
<dbReference type="Pfam" id="PF26080">
    <property type="entry name" value="CUB_animal"/>
    <property type="match status" value="1"/>
</dbReference>